<dbReference type="Pfam" id="PF09723">
    <property type="entry name" value="Zn_ribbon_8"/>
    <property type="match status" value="1"/>
</dbReference>
<comment type="caution">
    <text evidence="2">The sequence shown here is derived from an EMBL/GenBank/DDBJ whole genome shotgun (WGS) entry which is preliminary data.</text>
</comment>
<evidence type="ECO:0000313" key="3">
    <source>
        <dbReference type="Proteomes" id="UP000316213"/>
    </source>
</evidence>
<accession>A0A5C6AW01</accession>
<gene>
    <name evidence="2" type="ORF">Pla100_02370</name>
</gene>
<dbReference type="InterPro" id="IPR013429">
    <property type="entry name" value="Regulatory_FmdB_Zinc_ribbon"/>
</dbReference>
<dbReference type="Proteomes" id="UP000316213">
    <property type="component" value="Unassembled WGS sequence"/>
</dbReference>
<evidence type="ECO:0000259" key="1">
    <source>
        <dbReference type="SMART" id="SM00834"/>
    </source>
</evidence>
<protein>
    <submittedName>
        <fullName evidence="2">Zinc ribbon domain protein</fullName>
    </submittedName>
</protein>
<organism evidence="2 3">
    <name type="scientific">Neorhodopirellula pilleata</name>
    <dbReference type="NCBI Taxonomy" id="2714738"/>
    <lineage>
        <taxon>Bacteria</taxon>
        <taxon>Pseudomonadati</taxon>
        <taxon>Planctomycetota</taxon>
        <taxon>Planctomycetia</taxon>
        <taxon>Pirellulales</taxon>
        <taxon>Pirellulaceae</taxon>
        <taxon>Neorhodopirellula</taxon>
    </lineage>
</organism>
<dbReference type="AlphaFoldDB" id="A0A5C6AW01"/>
<dbReference type="RefSeq" id="WP_146575863.1">
    <property type="nucleotide sequence ID" value="NZ_SJPM01000001.1"/>
</dbReference>
<feature type="domain" description="Putative regulatory protein FmdB zinc ribbon" evidence="1">
    <location>
        <begin position="1"/>
        <end position="47"/>
    </location>
</feature>
<proteinExistence type="predicted"/>
<sequence length="83" mass="8493">MPLYEFECKKCSEVSGTSSTKEILVRSPSETPVCPDCGDDRLNRLMSATAAPAMGGRSLPVSGGAASGEACGMPRCCGGGCQM</sequence>
<keyword evidence="3" id="KW-1185">Reference proteome</keyword>
<evidence type="ECO:0000313" key="2">
    <source>
        <dbReference type="EMBL" id="TWU03319.1"/>
    </source>
</evidence>
<dbReference type="OrthoDB" id="9813321at2"/>
<reference evidence="2 3" key="1">
    <citation type="submission" date="2019-02" db="EMBL/GenBank/DDBJ databases">
        <title>Deep-cultivation of Planctomycetes and their phenomic and genomic characterization uncovers novel biology.</title>
        <authorList>
            <person name="Wiegand S."/>
            <person name="Jogler M."/>
            <person name="Boedeker C."/>
            <person name="Pinto D."/>
            <person name="Vollmers J."/>
            <person name="Rivas-Marin E."/>
            <person name="Kohn T."/>
            <person name="Peeters S.H."/>
            <person name="Heuer A."/>
            <person name="Rast P."/>
            <person name="Oberbeckmann S."/>
            <person name="Bunk B."/>
            <person name="Jeske O."/>
            <person name="Meyerdierks A."/>
            <person name="Storesund J.E."/>
            <person name="Kallscheuer N."/>
            <person name="Luecker S."/>
            <person name="Lage O.M."/>
            <person name="Pohl T."/>
            <person name="Merkel B.J."/>
            <person name="Hornburger P."/>
            <person name="Mueller R.-W."/>
            <person name="Bruemmer F."/>
            <person name="Labrenz M."/>
            <person name="Spormann A.M."/>
            <person name="Op Den Camp H."/>
            <person name="Overmann J."/>
            <person name="Amann R."/>
            <person name="Jetten M.S.M."/>
            <person name="Mascher T."/>
            <person name="Medema M.H."/>
            <person name="Devos D.P."/>
            <person name="Kaster A.-K."/>
            <person name="Ovreas L."/>
            <person name="Rohde M."/>
            <person name="Galperin M.Y."/>
            <person name="Jogler C."/>
        </authorList>
    </citation>
    <scope>NUCLEOTIDE SEQUENCE [LARGE SCALE GENOMIC DNA]</scope>
    <source>
        <strain evidence="2 3">Pla100</strain>
    </source>
</reference>
<dbReference type="NCBIfam" id="TIGR02605">
    <property type="entry name" value="CxxC_CxxC_SSSS"/>
    <property type="match status" value="1"/>
</dbReference>
<name>A0A5C6AW01_9BACT</name>
<dbReference type="SMART" id="SM00834">
    <property type="entry name" value="CxxC_CXXC_SSSS"/>
    <property type="match status" value="1"/>
</dbReference>
<dbReference type="EMBL" id="SJPM01000001">
    <property type="protein sequence ID" value="TWU03319.1"/>
    <property type="molecule type" value="Genomic_DNA"/>
</dbReference>